<sequence length="120" mass="13492">MPPKRRSQTNPQLTLTQEDVNQLVQDGIATAIRDERERVRREATRAEGPVRDPMTAPIARECSFASFMKCGPMQFHGTESAVGLVRWFKKIESTCNNPKLARSGILGSGRATSWINNTRY</sequence>
<reference evidence="1" key="1">
    <citation type="journal article" date="2019" name="Sci. Rep.">
        <title>Draft genome of Tanacetum cinerariifolium, the natural source of mosquito coil.</title>
        <authorList>
            <person name="Yamashiro T."/>
            <person name="Shiraishi A."/>
            <person name="Satake H."/>
            <person name="Nakayama K."/>
        </authorList>
    </citation>
    <scope>NUCLEOTIDE SEQUENCE</scope>
</reference>
<protein>
    <recommendedName>
        <fullName evidence="2">Reverse transcriptase domain-containing protein</fullName>
    </recommendedName>
</protein>
<organism evidence="1">
    <name type="scientific">Tanacetum cinerariifolium</name>
    <name type="common">Dalmatian daisy</name>
    <name type="synonym">Chrysanthemum cinerariifolium</name>
    <dbReference type="NCBI Taxonomy" id="118510"/>
    <lineage>
        <taxon>Eukaryota</taxon>
        <taxon>Viridiplantae</taxon>
        <taxon>Streptophyta</taxon>
        <taxon>Embryophyta</taxon>
        <taxon>Tracheophyta</taxon>
        <taxon>Spermatophyta</taxon>
        <taxon>Magnoliopsida</taxon>
        <taxon>eudicotyledons</taxon>
        <taxon>Gunneridae</taxon>
        <taxon>Pentapetalae</taxon>
        <taxon>asterids</taxon>
        <taxon>campanulids</taxon>
        <taxon>Asterales</taxon>
        <taxon>Asteraceae</taxon>
        <taxon>Asteroideae</taxon>
        <taxon>Anthemideae</taxon>
        <taxon>Anthemidinae</taxon>
        <taxon>Tanacetum</taxon>
    </lineage>
</organism>
<accession>A0A699Q053</accession>
<gene>
    <name evidence="1" type="ORF">Tci_828544</name>
</gene>
<dbReference type="AlphaFoldDB" id="A0A699Q053"/>
<proteinExistence type="predicted"/>
<feature type="non-terminal residue" evidence="1">
    <location>
        <position position="120"/>
    </location>
</feature>
<name>A0A699Q053_TANCI</name>
<evidence type="ECO:0000313" key="1">
    <source>
        <dbReference type="EMBL" id="GFC56574.1"/>
    </source>
</evidence>
<dbReference type="EMBL" id="BKCJ010970021">
    <property type="protein sequence ID" value="GFC56574.1"/>
    <property type="molecule type" value="Genomic_DNA"/>
</dbReference>
<comment type="caution">
    <text evidence="1">The sequence shown here is derived from an EMBL/GenBank/DDBJ whole genome shotgun (WGS) entry which is preliminary data.</text>
</comment>
<evidence type="ECO:0008006" key="2">
    <source>
        <dbReference type="Google" id="ProtNLM"/>
    </source>
</evidence>